<protein>
    <submittedName>
        <fullName evidence="1">Uncharacterized protein</fullName>
    </submittedName>
</protein>
<name>A0A0P9D3L0_9CHLR</name>
<accession>A0A0P9D3L0</accession>
<reference evidence="1 2" key="1">
    <citation type="submission" date="2015-09" db="EMBL/GenBank/DDBJ databases">
        <title>Draft genome sequence of Kouleothrix aurantiaca JCM 19913.</title>
        <authorList>
            <person name="Hemp J."/>
        </authorList>
    </citation>
    <scope>NUCLEOTIDE SEQUENCE [LARGE SCALE GENOMIC DNA]</scope>
    <source>
        <strain evidence="1 2">COM-B</strain>
    </source>
</reference>
<dbReference type="Proteomes" id="UP000050509">
    <property type="component" value="Unassembled WGS sequence"/>
</dbReference>
<evidence type="ECO:0000313" key="1">
    <source>
        <dbReference type="EMBL" id="KPV53670.1"/>
    </source>
</evidence>
<dbReference type="AlphaFoldDB" id="A0A0P9D3L0"/>
<proteinExistence type="predicted"/>
<keyword evidence="2" id="KW-1185">Reference proteome</keyword>
<evidence type="ECO:0000313" key="2">
    <source>
        <dbReference type="Proteomes" id="UP000050509"/>
    </source>
</evidence>
<dbReference type="EMBL" id="LJCR01000205">
    <property type="protein sequence ID" value="KPV53670.1"/>
    <property type="molecule type" value="Genomic_DNA"/>
</dbReference>
<organism evidence="1 2">
    <name type="scientific">Kouleothrix aurantiaca</name>
    <dbReference type="NCBI Taxonomy" id="186479"/>
    <lineage>
        <taxon>Bacteria</taxon>
        <taxon>Bacillati</taxon>
        <taxon>Chloroflexota</taxon>
        <taxon>Chloroflexia</taxon>
        <taxon>Chloroflexales</taxon>
        <taxon>Roseiflexineae</taxon>
        <taxon>Roseiflexaceae</taxon>
        <taxon>Kouleothrix</taxon>
    </lineage>
</organism>
<comment type="caution">
    <text evidence="1">The sequence shown here is derived from an EMBL/GenBank/DDBJ whole genome shotgun (WGS) entry which is preliminary data.</text>
</comment>
<sequence length="93" mass="10154">MQLELTLTAIQAALRDDTIARLPVGALSAPLATALEQCDNQLLAVLVRDLEDYANPRSEVGETNLRAALNTIIAAGEQRLGRDTFWALISEYE</sequence>
<gene>
    <name evidence="1" type="ORF">SE17_08270</name>
</gene>